<keyword evidence="9" id="KW-0418">Kinase</keyword>
<evidence type="ECO:0000256" key="12">
    <source>
        <dbReference type="ARBA" id="ARBA00023012"/>
    </source>
</evidence>
<comment type="subcellular location">
    <subcellularLocation>
        <location evidence="2">Cell membrane</location>
        <topology evidence="2">Multi-pass membrane protein</topology>
    </subcellularLocation>
</comment>
<evidence type="ECO:0000256" key="7">
    <source>
        <dbReference type="ARBA" id="ARBA00022692"/>
    </source>
</evidence>
<evidence type="ECO:0000313" key="17">
    <source>
        <dbReference type="Proteomes" id="UP000316416"/>
    </source>
</evidence>
<evidence type="ECO:0000259" key="15">
    <source>
        <dbReference type="PROSITE" id="PS50109"/>
    </source>
</evidence>
<dbReference type="PROSITE" id="PS50109">
    <property type="entry name" value="HIS_KIN"/>
    <property type="match status" value="1"/>
</dbReference>
<dbReference type="InterPro" id="IPR036097">
    <property type="entry name" value="HisK_dim/P_sf"/>
</dbReference>
<dbReference type="SMART" id="SM00388">
    <property type="entry name" value="HisKA"/>
    <property type="match status" value="1"/>
</dbReference>
<accession>A0ABX6VAG2</accession>
<dbReference type="Pfam" id="PF00512">
    <property type="entry name" value="HisKA"/>
    <property type="match status" value="1"/>
</dbReference>
<dbReference type="RefSeq" id="WP_185965781.1">
    <property type="nucleotide sequence ID" value="NZ_CP045503.2"/>
</dbReference>
<evidence type="ECO:0000256" key="9">
    <source>
        <dbReference type="ARBA" id="ARBA00022777"/>
    </source>
</evidence>
<protein>
    <recommendedName>
        <fullName evidence="3">histidine kinase</fullName>
        <ecNumber evidence="3">2.7.13.3</ecNumber>
    </recommendedName>
</protein>
<sequence length="430" mass="48543">MFKFNKFNHVLTATFLIYTSLLCALYAYLLFHAVHEIENQAAHIYLQNVQSEVIEESRLIEEKFKAKESLADGDEAIVIISDMEMIAKLIQNFKQKRPQLSIHSLLEANIPSHLIMLSPGLHEYIPNNTHILVFSLPNRKIPLYLTYDETNASNLDKSMPDLIVILSSVALLICLLGFIVSILLGRKIAEPLKQLALDVDKEEPQLPLIGHCRTDEIGTLSRNFTSSIERSRHFLNREKQFSRHVSHELRTPVAIISNSLSLLKLESASDEAKETALNRIKHATSNMNSLIETFLLLGREQEPNSKIRISLRDAVFNELEKLNSSNKQPTLKPKVLIFNDGIIQSEAGLLGILINNLLRNALAYSACFVRVSLSNNQLIIDNDIAELDSVTSSRFGYGTEIITRIVESLGCQIVVDKTDVRYHVSIQFND</sequence>
<dbReference type="EMBL" id="CP045503">
    <property type="protein sequence ID" value="QPG57477.2"/>
    <property type="molecule type" value="Genomic_DNA"/>
</dbReference>
<feature type="transmembrane region" description="Helical" evidence="14">
    <location>
        <begin position="162"/>
        <end position="184"/>
    </location>
</feature>
<keyword evidence="13 14" id="KW-0472">Membrane</keyword>
<keyword evidence="4" id="KW-1003">Cell membrane</keyword>
<evidence type="ECO:0000256" key="2">
    <source>
        <dbReference type="ARBA" id="ARBA00004651"/>
    </source>
</evidence>
<keyword evidence="5" id="KW-0597">Phosphoprotein</keyword>
<dbReference type="InterPro" id="IPR005467">
    <property type="entry name" value="His_kinase_dom"/>
</dbReference>
<dbReference type="Proteomes" id="UP000316416">
    <property type="component" value="Chromosome"/>
</dbReference>
<dbReference type="SUPFAM" id="SSF47384">
    <property type="entry name" value="Homodimeric domain of signal transducing histidine kinase"/>
    <property type="match status" value="1"/>
</dbReference>
<feature type="domain" description="Histidine kinase" evidence="15">
    <location>
        <begin position="244"/>
        <end position="430"/>
    </location>
</feature>
<evidence type="ECO:0000256" key="4">
    <source>
        <dbReference type="ARBA" id="ARBA00022475"/>
    </source>
</evidence>
<comment type="catalytic activity">
    <reaction evidence="1">
        <text>ATP + protein L-histidine = ADP + protein N-phospho-L-histidine.</text>
        <dbReference type="EC" id="2.7.13.3"/>
    </reaction>
</comment>
<evidence type="ECO:0000256" key="5">
    <source>
        <dbReference type="ARBA" id="ARBA00022553"/>
    </source>
</evidence>
<evidence type="ECO:0000256" key="6">
    <source>
        <dbReference type="ARBA" id="ARBA00022679"/>
    </source>
</evidence>
<evidence type="ECO:0000256" key="10">
    <source>
        <dbReference type="ARBA" id="ARBA00022840"/>
    </source>
</evidence>
<reference evidence="16" key="1">
    <citation type="submission" date="2021-07" db="EMBL/GenBank/DDBJ databases">
        <title>Shewanella sp. YLB-07 whole genome sequence.</title>
        <authorList>
            <person name="Yu L."/>
        </authorList>
    </citation>
    <scope>NUCLEOTIDE SEQUENCE</scope>
    <source>
        <strain evidence="16">YLB-08</strain>
    </source>
</reference>
<proteinExistence type="predicted"/>
<dbReference type="PANTHER" id="PTHR45528">
    <property type="entry name" value="SENSOR HISTIDINE KINASE CPXA"/>
    <property type="match status" value="1"/>
</dbReference>
<keyword evidence="6" id="KW-0808">Transferase</keyword>
<dbReference type="InterPro" id="IPR050398">
    <property type="entry name" value="HssS/ArlS-like"/>
</dbReference>
<dbReference type="CDD" id="cd00082">
    <property type="entry name" value="HisKA"/>
    <property type="match status" value="1"/>
</dbReference>
<name>A0ABX6VAG2_9GAMM</name>
<dbReference type="Gene3D" id="6.10.340.10">
    <property type="match status" value="1"/>
</dbReference>
<evidence type="ECO:0000256" key="8">
    <source>
        <dbReference type="ARBA" id="ARBA00022741"/>
    </source>
</evidence>
<keyword evidence="12" id="KW-0902">Two-component regulatory system</keyword>
<dbReference type="PANTHER" id="PTHR45528:SF1">
    <property type="entry name" value="SENSOR HISTIDINE KINASE CPXA"/>
    <property type="match status" value="1"/>
</dbReference>
<evidence type="ECO:0000256" key="3">
    <source>
        <dbReference type="ARBA" id="ARBA00012438"/>
    </source>
</evidence>
<evidence type="ECO:0000256" key="14">
    <source>
        <dbReference type="SAM" id="Phobius"/>
    </source>
</evidence>
<keyword evidence="17" id="KW-1185">Reference proteome</keyword>
<feature type="transmembrane region" description="Helical" evidence="14">
    <location>
        <begin position="7"/>
        <end position="29"/>
    </location>
</feature>
<gene>
    <name evidence="16" type="ORF">FM038_008505</name>
</gene>
<evidence type="ECO:0000313" key="16">
    <source>
        <dbReference type="EMBL" id="QPG57477.2"/>
    </source>
</evidence>
<keyword evidence="7 14" id="KW-0812">Transmembrane</keyword>
<evidence type="ECO:0000256" key="13">
    <source>
        <dbReference type="ARBA" id="ARBA00023136"/>
    </source>
</evidence>
<keyword evidence="8" id="KW-0547">Nucleotide-binding</keyword>
<evidence type="ECO:0000256" key="1">
    <source>
        <dbReference type="ARBA" id="ARBA00000085"/>
    </source>
</evidence>
<dbReference type="Gene3D" id="1.10.287.130">
    <property type="match status" value="1"/>
</dbReference>
<organism evidence="16 17">
    <name type="scientific">Shewanella eurypsychrophilus</name>
    <dbReference type="NCBI Taxonomy" id="2593656"/>
    <lineage>
        <taxon>Bacteria</taxon>
        <taxon>Pseudomonadati</taxon>
        <taxon>Pseudomonadota</taxon>
        <taxon>Gammaproteobacteria</taxon>
        <taxon>Alteromonadales</taxon>
        <taxon>Shewanellaceae</taxon>
        <taxon>Shewanella</taxon>
    </lineage>
</organism>
<evidence type="ECO:0000256" key="11">
    <source>
        <dbReference type="ARBA" id="ARBA00022989"/>
    </source>
</evidence>
<keyword evidence="11 14" id="KW-1133">Transmembrane helix</keyword>
<keyword evidence="10" id="KW-0067">ATP-binding</keyword>
<dbReference type="InterPro" id="IPR003661">
    <property type="entry name" value="HisK_dim/P_dom"/>
</dbReference>
<dbReference type="EC" id="2.7.13.3" evidence="3"/>